<organism evidence="2 4">
    <name type="scientific">Raoultella planticola</name>
    <name type="common">Klebsiella planticola</name>
    <dbReference type="NCBI Taxonomy" id="575"/>
    <lineage>
        <taxon>Bacteria</taxon>
        <taxon>Pseudomonadati</taxon>
        <taxon>Pseudomonadota</taxon>
        <taxon>Gammaproteobacteria</taxon>
        <taxon>Enterobacterales</taxon>
        <taxon>Enterobacteriaceae</taxon>
        <taxon>Klebsiella/Raoultella group</taxon>
        <taxon>Raoultella</taxon>
    </lineage>
</organism>
<dbReference type="Proteomes" id="UP000078124">
    <property type="component" value="Unassembled WGS sequence"/>
</dbReference>
<evidence type="ECO:0000313" key="1">
    <source>
        <dbReference type="EMBL" id="SBM35497.1"/>
    </source>
</evidence>
<dbReference type="KEGG" id="rpln:B1209_23740"/>
<sequence>MTDEQMEYLVERIIQRLRPPVLVMVGPAAGYRQAIRSRLAGCGQRLQLALDEGVPDAAQWQAVGETLPGDTWQEALPSASWRAVVVPFLDYPLAADLVNGTLQNPQARRLHAALLAGLPVLALRYHCDPASELNQLRGADSATPYAEHMQSTLTRLTACGVTLCTMNELLAKLAAGTEALAQVPTAGTRRYLTVTDIVNNPALACAPEAQLTDAAIDFLKNRKKEPYLNK</sequence>
<name>A0A2X2E808_RAOPL</name>
<evidence type="ECO:0008006" key="5">
    <source>
        <dbReference type="Google" id="ProtNLM"/>
    </source>
</evidence>
<dbReference type="RefSeq" id="WP_032697895.1">
    <property type="nucleotide sequence ID" value="NZ_ABZSJN020000210.1"/>
</dbReference>
<reference evidence="2 4" key="1">
    <citation type="submission" date="2019-03" db="EMBL/GenBank/DDBJ databases">
        <authorList>
            <consortium name="Pathogen Informatics"/>
        </authorList>
    </citation>
    <scope>NUCLEOTIDE SEQUENCE [LARGE SCALE GENOMIC DNA]</scope>
    <source>
        <strain evidence="1 3">2880STDY5682802</strain>
        <strain evidence="2 4">NCTC12998</strain>
    </source>
</reference>
<dbReference type="AlphaFoldDB" id="A0A2X2E808"/>
<dbReference type="Proteomes" id="UP000345637">
    <property type="component" value="Unassembled WGS sequence"/>
</dbReference>
<protein>
    <recommendedName>
        <fullName evidence="5">Flavoprotein</fullName>
    </recommendedName>
</protein>
<evidence type="ECO:0000313" key="3">
    <source>
        <dbReference type="Proteomes" id="UP000078124"/>
    </source>
</evidence>
<dbReference type="EMBL" id="CAADJE010000023">
    <property type="protein sequence ID" value="VFS65755.1"/>
    <property type="molecule type" value="Genomic_DNA"/>
</dbReference>
<dbReference type="EMBL" id="FLAC01000016">
    <property type="protein sequence ID" value="SBM35497.1"/>
    <property type="molecule type" value="Genomic_DNA"/>
</dbReference>
<dbReference type="GeneID" id="57428610"/>
<evidence type="ECO:0000313" key="4">
    <source>
        <dbReference type="Proteomes" id="UP000345637"/>
    </source>
</evidence>
<accession>A0A2X2E808</accession>
<proteinExistence type="predicted"/>
<evidence type="ECO:0000313" key="2">
    <source>
        <dbReference type="EMBL" id="VFS65755.1"/>
    </source>
</evidence>
<gene>
    <name evidence="2" type="ORF">NCTC12998_02820</name>
    <name evidence="1" type="ORF">SAMEA2273876_03879</name>
</gene>